<keyword evidence="8" id="KW-0418">Kinase</keyword>
<comment type="caution">
    <text evidence="8">The sequence shown here is derived from an EMBL/GenBank/DDBJ whole genome shotgun (WGS) entry which is preliminary data.</text>
</comment>
<evidence type="ECO:0000256" key="2">
    <source>
        <dbReference type="ARBA" id="ARBA00005069"/>
    </source>
</evidence>
<dbReference type="InterPro" id="IPR027417">
    <property type="entry name" value="P-loop_NTPase"/>
</dbReference>
<comment type="caution">
    <text evidence="6">Lacks conserved residue(s) required for the propagation of feature annotation.</text>
</comment>
<dbReference type="GO" id="GO:0005524">
    <property type="term" value="F:ATP binding"/>
    <property type="evidence" value="ECO:0007669"/>
    <property type="project" value="UniProtKB-KW"/>
</dbReference>
<evidence type="ECO:0000256" key="6">
    <source>
        <dbReference type="HAMAP-Rule" id="MF_00836"/>
    </source>
</evidence>
<comment type="catalytic activity">
    <reaction evidence="1 6">
        <text>alpha-D-ribose 1,5-bisphosphate + ATP = 5-phospho-alpha-D-ribose 1-diphosphate + ADP</text>
        <dbReference type="Rhea" id="RHEA:20109"/>
        <dbReference type="ChEBI" id="CHEBI:30616"/>
        <dbReference type="ChEBI" id="CHEBI:58017"/>
        <dbReference type="ChEBI" id="CHEBI:68688"/>
        <dbReference type="ChEBI" id="CHEBI:456216"/>
        <dbReference type="EC" id="2.7.4.23"/>
    </reaction>
</comment>
<keyword evidence="5 6" id="KW-0067">ATP-binding</keyword>
<comment type="function">
    <text evidence="6">Catalyzes the phosphorylation of ribose 1,5-bisphosphate to 5-phospho-D-ribosyl alpha-1-diphosphate (PRPP).</text>
</comment>
<evidence type="ECO:0000259" key="7">
    <source>
        <dbReference type="SMART" id="SM00072"/>
    </source>
</evidence>
<dbReference type="GO" id="GO:0006015">
    <property type="term" value="P:5-phosphoribose 1-diphosphate biosynthetic process"/>
    <property type="evidence" value="ECO:0007669"/>
    <property type="project" value="UniProtKB-UniRule"/>
</dbReference>
<protein>
    <recommendedName>
        <fullName evidence="6">Ribose 1,5-bisphosphate phosphokinase PhnN</fullName>
        <ecNumber evidence="6">2.7.4.23</ecNumber>
    </recommendedName>
    <alternativeName>
        <fullName evidence="6">Ribose 1,5-bisphosphokinase</fullName>
    </alternativeName>
</protein>
<dbReference type="NCBIfam" id="NF007485">
    <property type="entry name" value="PRK10078.1"/>
    <property type="match status" value="1"/>
</dbReference>
<evidence type="ECO:0000256" key="4">
    <source>
        <dbReference type="ARBA" id="ARBA00022741"/>
    </source>
</evidence>
<dbReference type="GO" id="GO:0033863">
    <property type="term" value="F:ribose 1,5-bisphosphate phosphokinase activity"/>
    <property type="evidence" value="ECO:0007669"/>
    <property type="project" value="UniProtKB-UniRule"/>
</dbReference>
<evidence type="ECO:0000256" key="5">
    <source>
        <dbReference type="ARBA" id="ARBA00022840"/>
    </source>
</evidence>
<dbReference type="RefSeq" id="WP_067410576.1">
    <property type="nucleotide sequence ID" value="NZ_LNTY01000006.1"/>
</dbReference>
<dbReference type="STRING" id="294935.ATN88_04965"/>
<organism evidence="8 9">
    <name type="scientific">Enterovibrio coralii</name>
    <dbReference type="NCBI Taxonomy" id="294935"/>
    <lineage>
        <taxon>Bacteria</taxon>
        <taxon>Pseudomonadati</taxon>
        <taxon>Pseudomonadota</taxon>
        <taxon>Gammaproteobacteria</taxon>
        <taxon>Vibrionales</taxon>
        <taxon>Vibrionaceae</taxon>
        <taxon>Enterovibrio</taxon>
    </lineage>
</organism>
<comment type="pathway">
    <text evidence="2 6">Metabolic intermediate biosynthesis; 5-phospho-alpha-D-ribose 1-diphosphate biosynthesis; 5-phospho-alpha-D-ribose 1-diphosphate from D-ribose 5-phosphate (route II): step 3/3.</text>
</comment>
<dbReference type="Proteomes" id="UP000070529">
    <property type="component" value="Unassembled WGS sequence"/>
</dbReference>
<dbReference type="SUPFAM" id="SSF52540">
    <property type="entry name" value="P-loop containing nucleoside triphosphate hydrolases"/>
    <property type="match status" value="1"/>
</dbReference>
<evidence type="ECO:0000256" key="1">
    <source>
        <dbReference type="ARBA" id="ARBA00000373"/>
    </source>
</evidence>
<dbReference type="Gene3D" id="3.40.50.300">
    <property type="entry name" value="P-loop containing nucleotide triphosphate hydrolases"/>
    <property type="match status" value="1"/>
</dbReference>
<dbReference type="GO" id="GO:0019634">
    <property type="term" value="P:organic phosphonate metabolic process"/>
    <property type="evidence" value="ECO:0007669"/>
    <property type="project" value="UniProtKB-UniRule"/>
</dbReference>
<proteinExistence type="inferred from homology"/>
<dbReference type="EMBL" id="LNTY01000006">
    <property type="protein sequence ID" value="KXF83075.1"/>
    <property type="molecule type" value="Genomic_DNA"/>
</dbReference>
<sequence length="189" mass="21716">MGKLFYVVGASGAGKDTVIDSARELFGDHLVIAHRYITRSVLTGRENHVALTEVEFEQRIKHRMFSMHWQAHGLRYGIGKEIENWLASGVNVMVNGSRAYLPYAKEVFGRRLQVVWVAVRPDILQQRLEARERENNEDITERLERAIRYDAVRPTSAILIDNSGSEQDTARQVQEKLEQIIRLPFAEKV</sequence>
<name>A0A135ICC5_9GAMM</name>
<dbReference type="UniPathway" id="UPA00087">
    <property type="reaction ID" value="UER00175"/>
</dbReference>
<dbReference type="OrthoDB" id="341217at2"/>
<keyword evidence="4 6" id="KW-0547">Nucleotide-binding</keyword>
<evidence type="ECO:0000256" key="3">
    <source>
        <dbReference type="ARBA" id="ARBA00022679"/>
    </source>
</evidence>
<evidence type="ECO:0000313" key="8">
    <source>
        <dbReference type="EMBL" id="KXF83075.1"/>
    </source>
</evidence>
<dbReference type="EC" id="2.7.4.23" evidence="6"/>
<reference evidence="8 9" key="1">
    <citation type="submission" date="2015-11" db="EMBL/GenBank/DDBJ databases">
        <title>Genomic Taxonomy of the Vibrionaceae.</title>
        <authorList>
            <person name="Gomez-Gil B."/>
            <person name="Enciso-Ibarra J."/>
        </authorList>
    </citation>
    <scope>NUCLEOTIDE SEQUENCE [LARGE SCALE GENOMIC DNA]</scope>
    <source>
        <strain evidence="8 9">CAIM 912</strain>
    </source>
</reference>
<comment type="similarity">
    <text evidence="6">Belongs to the ribose 1,5-bisphosphokinase family.</text>
</comment>
<evidence type="ECO:0000313" key="9">
    <source>
        <dbReference type="Proteomes" id="UP000070529"/>
    </source>
</evidence>
<keyword evidence="9" id="KW-1185">Reference proteome</keyword>
<feature type="domain" description="Guanylate kinase/L-type calcium channel beta subunit" evidence="7">
    <location>
        <begin position="1"/>
        <end position="185"/>
    </location>
</feature>
<dbReference type="NCBIfam" id="TIGR02322">
    <property type="entry name" value="phosphon_PhnN"/>
    <property type="match status" value="1"/>
</dbReference>
<dbReference type="AlphaFoldDB" id="A0A135ICC5"/>
<dbReference type="SMART" id="SM00072">
    <property type="entry name" value="GuKc"/>
    <property type="match status" value="1"/>
</dbReference>
<accession>A0A135ICC5</accession>
<dbReference type="HAMAP" id="MF_00836">
    <property type="entry name" value="PhnN"/>
    <property type="match status" value="1"/>
</dbReference>
<dbReference type="InterPro" id="IPR008145">
    <property type="entry name" value="GK/Ca_channel_bsu"/>
</dbReference>
<keyword evidence="3 6" id="KW-0808">Transferase</keyword>
<dbReference type="InterPro" id="IPR012699">
    <property type="entry name" value="PhnN"/>
</dbReference>
<gene>
    <name evidence="6" type="primary">phnN</name>
    <name evidence="8" type="ORF">ATN88_04965</name>
</gene>